<dbReference type="Proteomes" id="UP000546162">
    <property type="component" value="Unassembled WGS sequence"/>
</dbReference>
<sequence length="84" mass="9379">MFERPAEQLLTALVSSFGDTPRWELRSNKGFGLVLAYDEGQAEMSEVRRVIEQTLGFGIGVILSPRFPSPGGQLVDSRSDYRMN</sequence>
<comment type="caution">
    <text evidence="1">The sequence shown here is derived from an EMBL/GenBank/DDBJ whole genome shotgun (WGS) entry which is preliminary data.</text>
</comment>
<keyword evidence="2" id="KW-1185">Reference proteome</keyword>
<organism evidence="1 2">
    <name type="scientific">Actinoplanes octamycinicus</name>
    <dbReference type="NCBI Taxonomy" id="135948"/>
    <lineage>
        <taxon>Bacteria</taxon>
        <taxon>Bacillati</taxon>
        <taxon>Actinomycetota</taxon>
        <taxon>Actinomycetes</taxon>
        <taxon>Micromonosporales</taxon>
        <taxon>Micromonosporaceae</taxon>
        <taxon>Actinoplanes</taxon>
    </lineage>
</organism>
<evidence type="ECO:0000313" key="1">
    <source>
        <dbReference type="EMBL" id="MBB4738355.1"/>
    </source>
</evidence>
<proteinExistence type="predicted"/>
<evidence type="ECO:0000313" key="2">
    <source>
        <dbReference type="Proteomes" id="UP000546162"/>
    </source>
</evidence>
<dbReference type="AlphaFoldDB" id="A0A7W7GU56"/>
<dbReference type="RefSeq" id="WP_185038631.1">
    <property type="nucleotide sequence ID" value="NZ_BAABFG010000005.1"/>
</dbReference>
<protein>
    <submittedName>
        <fullName evidence="1">Uncharacterized protein</fullName>
    </submittedName>
</protein>
<reference evidence="1 2" key="1">
    <citation type="submission" date="2020-08" db="EMBL/GenBank/DDBJ databases">
        <title>Sequencing the genomes of 1000 actinobacteria strains.</title>
        <authorList>
            <person name="Klenk H.-P."/>
        </authorList>
    </citation>
    <scope>NUCLEOTIDE SEQUENCE [LARGE SCALE GENOMIC DNA]</scope>
    <source>
        <strain evidence="1 2">DSM 45809</strain>
    </source>
</reference>
<name>A0A7W7GU56_9ACTN</name>
<dbReference type="EMBL" id="JACHNB010000001">
    <property type="protein sequence ID" value="MBB4738355.1"/>
    <property type="molecule type" value="Genomic_DNA"/>
</dbReference>
<gene>
    <name evidence="1" type="ORF">BJY16_001814</name>
</gene>
<accession>A0A7W7GU56</accession>